<name>A0A1Q3FS54_CULTA</name>
<evidence type="ECO:0000256" key="4">
    <source>
        <dbReference type="ARBA" id="ARBA00023157"/>
    </source>
</evidence>
<dbReference type="GO" id="GO:0008061">
    <property type="term" value="F:chitin binding"/>
    <property type="evidence" value="ECO:0007669"/>
    <property type="project" value="UniProtKB-KW"/>
</dbReference>
<feature type="domain" description="Chitin-binding type-2" evidence="8">
    <location>
        <begin position="23"/>
        <end position="84"/>
    </location>
</feature>
<dbReference type="EMBL" id="GFDL01004667">
    <property type="protein sequence ID" value="JAV30378.1"/>
    <property type="molecule type" value="Transcribed_RNA"/>
</dbReference>
<sequence>MALAFNVISLLFCIKILAVSSWKASCPPWWEHPAQTLHLPHPTDCGQFLTCVPGGAVPQRCPAGLHWNDRRKVCDWPWIAGCDVRPVGCSFGQLLPHVDCDKYYLCLDNSRKVVLYCPESLHFNADSKKCVHPWFAGCGGWTPPSPTTLPPITALPFKTTLEPTTSIWQGTDPAATPDETSKFPSTNEVPTSSVTVNPA</sequence>
<feature type="region of interest" description="Disordered" evidence="6">
    <location>
        <begin position="166"/>
        <end position="199"/>
    </location>
</feature>
<dbReference type="Pfam" id="PF01607">
    <property type="entry name" value="CBM_14"/>
    <property type="match status" value="2"/>
</dbReference>
<keyword evidence="5" id="KW-0325">Glycoprotein</keyword>
<feature type="signal peptide" evidence="7">
    <location>
        <begin position="1"/>
        <end position="18"/>
    </location>
</feature>
<evidence type="ECO:0000256" key="3">
    <source>
        <dbReference type="ARBA" id="ARBA00022737"/>
    </source>
</evidence>
<evidence type="ECO:0000313" key="9">
    <source>
        <dbReference type="EMBL" id="JAV30378.1"/>
    </source>
</evidence>
<protein>
    <submittedName>
        <fullName evidence="9">Putative peritrophin-1</fullName>
    </submittedName>
</protein>
<keyword evidence="3" id="KW-0677">Repeat</keyword>
<dbReference type="GO" id="GO:0005576">
    <property type="term" value="C:extracellular region"/>
    <property type="evidence" value="ECO:0007669"/>
    <property type="project" value="InterPro"/>
</dbReference>
<keyword evidence="4" id="KW-1015">Disulfide bond</keyword>
<feature type="domain" description="Chitin-binding type-2" evidence="8">
    <location>
        <begin position="86"/>
        <end position="140"/>
    </location>
</feature>
<dbReference type="AlphaFoldDB" id="A0A1Q3FS54"/>
<evidence type="ECO:0000256" key="5">
    <source>
        <dbReference type="ARBA" id="ARBA00023180"/>
    </source>
</evidence>
<evidence type="ECO:0000256" key="7">
    <source>
        <dbReference type="SAM" id="SignalP"/>
    </source>
</evidence>
<feature type="compositionally biased region" description="Polar residues" evidence="6">
    <location>
        <begin position="182"/>
        <end position="199"/>
    </location>
</feature>
<dbReference type="PANTHER" id="PTHR23301">
    <property type="entry name" value="CHITIN BINDING PERITROPHIN-A"/>
    <property type="match status" value="1"/>
</dbReference>
<dbReference type="InterPro" id="IPR036508">
    <property type="entry name" value="Chitin-bd_dom_sf"/>
</dbReference>
<keyword evidence="1" id="KW-0147">Chitin-binding</keyword>
<dbReference type="SMART" id="SM00494">
    <property type="entry name" value="ChtBD2"/>
    <property type="match status" value="2"/>
</dbReference>
<dbReference type="InterPro" id="IPR002557">
    <property type="entry name" value="Chitin-bd_dom"/>
</dbReference>
<evidence type="ECO:0000256" key="6">
    <source>
        <dbReference type="SAM" id="MobiDB-lite"/>
    </source>
</evidence>
<dbReference type="Gene3D" id="2.170.140.10">
    <property type="entry name" value="Chitin binding domain"/>
    <property type="match status" value="2"/>
</dbReference>
<feature type="chain" id="PRO_5013338165" evidence="7">
    <location>
        <begin position="19"/>
        <end position="199"/>
    </location>
</feature>
<evidence type="ECO:0000259" key="8">
    <source>
        <dbReference type="PROSITE" id="PS50940"/>
    </source>
</evidence>
<organism evidence="9">
    <name type="scientific">Culex tarsalis</name>
    <name type="common">Encephalitis mosquito</name>
    <dbReference type="NCBI Taxonomy" id="7177"/>
    <lineage>
        <taxon>Eukaryota</taxon>
        <taxon>Metazoa</taxon>
        <taxon>Ecdysozoa</taxon>
        <taxon>Arthropoda</taxon>
        <taxon>Hexapoda</taxon>
        <taxon>Insecta</taxon>
        <taxon>Pterygota</taxon>
        <taxon>Neoptera</taxon>
        <taxon>Endopterygota</taxon>
        <taxon>Diptera</taxon>
        <taxon>Nematocera</taxon>
        <taxon>Culicoidea</taxon>
        <taxon>Culicidae</taxon>
        <taxon>Culicinae</taxon>
        <taxon>Culicini</taxon>
        <taxon>Culex</taxon>
        <taxon>Culex</taxon>
    </lineage>
</organism>
<dbReference type="SUPFAM" id="SSF57625">
    <property type="entry name" value="Invertebrate chitin-binding proteins"/>
    <property type="match status" value="2"/>
</dbReference>
<keyword evidence="2 7" id="KW-0732">Signal</keyword>
<dbReference type="PROSITE" id="PS50940">
    <property type="entry name" value="CHIT_BIND_II"/>
    <property type="match status" value="2"/>
</dbReference>
<dbReference type="InterPro" id="IPR051940">
    <property type="entry name" value="Chitin_bind-dev_reg"/>
</dbReference>
<evidence type="ECO:0000256" key="2">
    <source>
        <dbReference type="ARBA" id="ARBA00022729"/>
    </source>
</evidence>
<reference evidence="9" key="1">
    <citation type="submission" date="2017-01" db="EMBL/GenBank/DDBJ databases">
        <title>A deep insight into the sialotranscriptome of adult male and female Cluex tarsalis mosquitoes.</title>
        <authorList>
            <person name="Ribeiro J.M."/>
            <person name="Moreira F."/>
            <person name="Bernard K.A."/>
            <person name="Calvo E."/>
        </authorList>
    </citation>
    <scope>NUCLEOTIDE SEQUENCE</scope>
    <source>
        <strain evidence="9">Kern County</strain>
        <tissue evidence="9">Salivary glands</tissue>
    </source>
</reference>
<accession>A0A1Q3FS54</accession>
<dbReference type="PANTHER" id="PTHR23301:SF0">
    <property type="entry name" value="CHITIN-BINDING TYPE-2 DOMAIN-CONTAINING PROTEIN-RELATED"/>
    <property type="match status" value="1"/>
</dbReference>
<proteinExistence type="predicted"/>
<evidence type="ECO:0000256" key="1">
    <source>
        <dbReference type="ARBA" id="ARBA00022669"/>
    </source>
</evidence>